<reference evidence="2" key="1">
    <citation type="submission" date="2025-08" db="UniProtKB">
        <authorList>
            <consortium name="RefSeq"/>
        </authorList>
    </citation>
    <scope>IDENTIFICATION</scope>
    <source>
        <tissue evidence="2">Whole body</tissue>
    </source>
</reference>
<organism evidence="1 2">
    <name type="scientific">Vanessa tameamea</name>
    <name type="common">Kamehameha butterfly</name>
    <dbReference type="NCBI Taxonomy" id="334116"/>
    <lineage>
        <taxon>Eukaryota</taxon>
        <taxon>Metazoa</taxon>
        <taxon>Ecdysozoa</taxon>
        <taxon>Arthropoda</taxon>
        <taxon>Hexapoda</taxon>
        <taxon>Insecta</taxon>
        <taxon>Pterygota</taxon>
        <taxon>Neoptera</taxon>
        <taxon>Endopterygota</taxon>
        <taxon>Lepidoptera</taxon>
        <taxon>Glossata</taxon>
        <taxon>Ditrysia</taxon>
        <taxon>Papilionoidea</taxon>
        <taxon>Nymphalidae</taxon>
        <taxon>Nymphalinae</taxon>
        <taxon>Vanessa</taxon>
    </lineage>
</organism>
<keyword evidence="1" id="KW-1185">Reference proteome</keyword>
<gene>
    <name evidence="2" type="primary">LOC135194654</name>
</gene>
<dbReference type="RefSeq" id="XP_064076454.1">
    <property type="nucleotide sequence ID" value="XM_064220384.1"/>
</dbReference>
<protein>
    <submittedName>
        <fullName evidence="2">Uncharacterized protein LOC135194654</fullName>
    </submittedName>
</protein>
<proteinExistence type="predicted"/>
<evidence type="ECO:0000313" key="1">
    <source>
        <dbReference type="Proteomes" id="UP001652626"/>
    </source>
</evidence>
<evidence type="ECO:0000313" key="2">
    <source>
        <dbReference type="RefSeq" id="XP_064076454.1"/>
    </source>
</evidence>
<dbReference type="Proteomes" id="UP001652626">
    <property type="component" value="Chromosome Z"/>
</dbReference>
<name>A0ABM4AYS1_VANTA</name>
<accession>A0ABM4AYS1</accession>
<sequence>MALYGAPIWVDALTADNRALLRKPQRVIAVRGIRGYRTVSWTAATLLAGDPPWELQTEVLAEVYRFRVEAKNRGDRPGSAEVGRIRALAQQALIARWQEDLGSPTAGLATVEAILPT</sequence>
<dbReference type="GeneID" id="135194654"/>